<evidence type="ECO:0000256" key="6">
    <source>
        <dbReference type="ARBA" id="ARBA00023187"/>
    </source>
</evidence>
<evidence type="ECO:0000259" key="9">
    <source>
        <dbReference type="Pfam" id="PF01423"/>
    </source>
</evidence>
<dbReference type="GeneTree" id="ENSGT00390000001455"/>
<evidence type="ECO:0000256" key="7">
    <source>
        <dbReference type="ARBA" id="ARBA00023242"/>
    </source>
</evidence>
<dbReference type="Ensembl" id="ENSSMRT00000024691.1">
    <property type="protein sequence ID" value="ENSSMRP00000021062.1"/>
    <property type="gene ID" value="ENSSMRG00000016393.1"/>
</dbReference>
<dbReference type="OMA" id="AANAMTN"/>
<keyword evidence="11" id="KW-1185">Reference proteome</keyword>
<evidence type="ECO:0000256" key="8">
    <source>
        <dbReference type="ARBA" id="ARBA00023274"/>
    </source>
</evidence>
<sequence>MAATATPNPFQFLPLVDKCTGSRIHIVMKRDKEIVGTPLGFDDSANMVLEDVKGIRNHT</sequence>
<evidence type="ECO:0000256" key="2">
    <source>
        <dbReference type="ARBA" id="ARBA00006850"/>
    </source>
</evidence>
<proteinExistence type="inferred from homology"/>
<name>A0A8D0DSA8_SALMN</name>
<keyword evidence="5" id="KW-0694">RNA-binding</keyword>
<dbReference type="Gene3D" id="2.30.30.100">
    <property type="match status" value="1"/>
</dbReference>
<evidence type="ECO:0000256" key="1">
    <source>
        <dbReference type="ARBA" id="ARBA00004123"/>
    </source>
</evidence>
<keyword evidence="4" id="KW-0747">Spliceosome</keyword>
<keyword evidence="3" id="KW-0507">mRNA processing</keyword>
<dbReference type="InterPro" id="IPR001163">
    <property type="entry name" value="Sm_dom_euk/arc"/>
</dbReference>
<organism evidence="10 11">
    <name type="scientific">Salvator merianae</name>
    <name type="common">Argentine black and white tegu</name>
    <name type="synonym">Tupinambis merianae</name>
    <dbReference type="NCBI Taxonomy" id="96440"/>
    <lineage>
        <taxon>Eukaryota</taxon>
        <taxon>Metazoa</taxon>
        <taxon>Chordata</taxon>
        <taxon>Craniata</taxon>
        <taxon>Vertebrata</taxon>
        <taxon>Euteleostomi</taxon>
        <taxon>Lepidosauria</taxon>
        <taxon>Squamata</taxon>
        <taxon>Bifurcata</taxon>
        <taxon>Unidentata</taxon>
        <taxon>Episquamata</taxon>
        <taxon>Laterata</taxon>
        <taxon>Teiioidea</taxon>
        <taxon>Teiidae</taxon>
        <taxon>Salvator</taxon>
    </lineage>
</organism>
<dbReference type="PANTHER" id="PTHR20971">
    <property type="entry name" value="U6 SNRNA-ASSOCIATED PROTEIN"/>
    <property type="match status" value="1"/>
</dbReference>
<dbReference type="SUPFAM" id="SSF50182">
    <property type="entry name" value="Sm-like ribonucleoproteins"/>
    <property type="match status" value="1"/>
</dbReference>
<dbReference type="GO" id="GO:0003723">
    <property type="term" value="F:RNA binding"/>
    <property type="evidence" value="ECO:0007669"/>
    <property type="project" value="UniProtKB-KW"/>
</dbReference>
<dbReference type="GO" id="GO:0000398">
    <property type="term" value="P:mRNA splicing, via spliceosome"/>
    <property type="evidence" value="ECO:0007669"/>
    <property type="project" value="TreeGrafter"/>
</dbReference>
<comment type="subcellular location">
    <subcellularLocation>
        <location evidence="1">Nucleus</location>
    </subcellularLocation>
</comment>
<reference evidence="10" key="2">
    <citation type="submission" date="2025-09" db="UniProtKB">
        <authorList>
            <consortium name="Ensembl"/>
        </authorList>
    </citation>
    <scope>IDENTIFICATION</scope>
</reference>
<protein>
    <recommendedName>
        <fullName evidence="9">Sm domain-containing protein</fullName>
    </recommendedName>
</protein>
<evidence type="ECO:0000256" key="5">
    <source>
        <dbReference type="ARBA" id="ARBA00022884"/>
    </source>
</evidence>
<dbReference type="GO" id="GO:1990726">
    <property type="term" value="C:Lsm1-7-Pat1 complex"/>
    <property type="evidence" value="ECO:0007669"/>
    <property type="project" value="TreeGrafter"/>
</dbReference>
<keyword evidence="8" id="KW-0687">Ribonucleoprotein</keyword>
<dbReference type="Proteomes" id="UP000694421">
    <property type="component" value="Unplaced"/>
</dbReference>
<dbReference type="GO" id="GO:0005688">
    <property type="term" value="C:U6 snRNP"/>
    <property type="evidence" value="ECO:0007669"/>
    <property type="project" value="TreeGrafter"/>
</dbReference>
<evidence type="ECO:0000256" key="3">
    <source>
        <dbReference type="ARBA" id="ARBA00022664"/>
    </source>
</evidence>
<feature type="domain" description="Sm" evidence="9">
    <location>
        <begin position="15"/>
        <end position="56"/>
    </location>
</feature>
<dbReference type="GO" id="GO:0005681">
    <property type="term" value="C:spliceosomal complex"/>
    <property type="evidence" value="ECO:0007669"/>
    <property type="project" value="UniProtKB-KW"/>
</dbReference>
<dbReference type="Pfam" id="PF01423">
    <property type="entry name" value="LSM"/>
    <property type="match status" value="1"/>
</dbReference>
<dbReference type="GO" id="GO:0046540">
    <property type="term" value="C:U4/U6 x U5 tri-snRNP complex"/>
    <property type="evidence" value="ECO:0007669"/>
    <property type="project" value="TreeGrafter"/>
</dbReference>
<keyword evidence="6" id="KW-0508">mRNA splicing</keyword>
<comment type="similarity">
    <text evidence="2">Belongs to the snRNP Sm proteins family.</text>
</comment>
<dbReference type="AlphaFoldDB" id="A0A8D0DSA8"/>
<evidence type="ECO:0000313" key="10">
    <source>
        <dbReference type="Ensembl" id="ENSSMRP00000021062.1"/>
    </source>
</evidence>
<reference evidence="10" key="1">
    <citation type="submission" date="2025-08" db="UniProtKB">
        <authorList>
            <consortium name="Ensembl"/>
        </authorList>
    </citation>
    <scope>IDENTIFICATION</scope>
</reference>
<keyword evidence="7" id="KW-0539">Nucleus</keyword>
<evidence type="ECO:0000256" key="4">
    <source>
        <dbReference type="ARBA" id="ARBA00022728"/>
    </source>
</evidence>
<dbReference type="PANTHER" id="PTHR20971:SF0">
    <property type="entry name" value="U6 SNRNA-ASSOCIATED SM-LIKE PROTEIN LSM5"/>
    <property type="match status" value="1"/>
</dbReference>
<accession>A0A8D0DSA8</accession>
<evidence type="ECO:0000313" key="11">
    <source>
        <dbReference type="Proteomes" id="UP000694421"/>
    </source>
</evidence>
<dbReference type="InterPro" id="IPR010920">
    <property type="entry name" value="LSM_dom_sf"/>
</dbReference>
<dbReference type="InterPro" id="IPR033871">
    <property type="entry name" value="LSm5"/>
</dbReference>